<reference evidence="2 3" key="1">
    <citation type="journal article" date="2019" name="Nat. Microbiol.">
        <title>Mediterranean grassland soil C-N compound turnover is dependent on rainfall and depth, and is mediated by genomically divergent microorganisms.</title>
        <authorList>
            <person name="Diamond S."/>
            <person name="Andeer P.F."/>
            <person name="Li Z."/>
            <person name="Crits-Christoph A."/>
            <person name="Burstein D."/>
            <person name="Anantharaman K."/>
            <person name="Lane K.R."/>
            <person name="Thomas B.C."/>
            <person name="Pan C."/>
            <person name="Northen T.R."/>
            <person name="Banfield J.F."/>
        </authorList>
    </citation>
    <scope>NUCLEOTIDE SEQUENCE [LARGE SCALE GENOMIC DNA]</scope>
    <source>
        <strain evidence="2">WS_11</strain>
    </source>
</reference>
<dbReference type="AlphaFoldDB" id="A0A538U5W6"/>
<protein>
    <recommendedName>
        <fullName evidence="4">Outer membrane protein assembly factor BamE</fullName>
    </recommendedName>
</protein>
<name>A0A538U5W6_UNCEI</name>
<proteinExistence type="predicted"/>
<evidence type="ECO:0008006" key="4">
    <source>
        <dbReference type="Google" id="ProtNLM"/>
    </source>
</evidence>
<evidence type="ECO:0000313" key="3">
    <source>
        <dbReference type="Proteomes" id="UP000319771"/>
    </source>
</evidence>
<sequence length="116" mass="12632">MRVTTQIGAIFVAAAALALVGCATLHRSEAQSTEQVLAAAGFRAKPADTPAKLENLNKMPPRKLVSHVEDGHFVYSYADPDSCHCLYVGGEEEYSAFQKLSVERQIADERYMAATE</sequence>
<feature type="signal peptide" evidence="1">
    <location>
        <begin position="1"/>
        <end position="18"/>
    </location>
</feature>
<evidence type="ECO:0000256" key="1">
    <source>
        <dbReference type="SAM" id="SignalP"/>
    </source>
</evidence>
<feature type="chain" id="PRO_5021911134" description="Outer membrane protein assembly factor BamE" evidence="1">
    <location>
        <begin position="19"/>
        <end position="116"/>
    </location>
</feature>
<dbReference type="PROSITE" id="PS51257">
    <property type="entry name" value="PROKAR_LIPOPROTEIN"/>
    <property type="match status" value="1"/>
</dbReference>
<feature type="non-terminal residue" evidence="2">
    <location>
        <position position="116"/>
    </location>
</feature>
<dbReference type="Proteomes" id="UP000319771">
    <property type="component" value="Unassembled WGS sequence"/>
</dbReference>
<accession>A0A538U5W6</accession>
<organism evidence="2 3">
    <name type="scientific">Eiseniibacteriota bacterium</name>
    <dbReference type="NCBI Taxonomy" id="2212470"/>
    <lineage>
        <taxon>Bacteria</taxon>
        <taxon>Candidatus Eiseniibacteriota</taxon>
    </lineage>
</organism>
<gene>
    <name evidence="2" type="ORF">E6K81_10425</name>
</gene>
<dbReference type="EMBL" id="VBPB01000172">
    <property type="protein sequence ID" value="TMQ71294.1"/>
    <property type="molecule type" value="Genomic_DNA"/>
</dbReference>
<keyword evidence="1" id="KW-0732">Signal</keyword>
<comment type="caution">
    <text evidence="2">The sequence shown here is derived from an EMBL/GenBank/DDBJ whole genome shotgun (WGS) entry which is preliminary data.</text>
</comment>
<evidence type="ECO:0000313" key="2">
    <source>
        <dbReference type="EMBL" id="TMQ71294.1"/>
    </source>
</evidence>